<accession>A0A9W4XS49</accession>
<feature type="region of interest" description="Disordered" evidence="1">
    <location>
        <begin position="1"/>
        <end position="36"/>
    </location>
</feature>
<dbReference type="EMBL" id="CAOQHR010000012">
    <property type="protein sequence ID" value="CAI6341568.1"/>
    <property type="molecule type" value="Genomic_DNA"/>
</dbReference>
<name>A0A9W4XS49_9PLEO</name>
<evidence type="ECO:0000313" key="3">
    <source>
        <dbReference type="Proteomes" id="UP001152607"/>
    </source>
</evidence>
<protein>
    <submittedName>
        <fullName evidence="2">Uncharacterized protein</fullName>
    </submittedName>
</protein>
<evidence type="ECO:0000313" key="2">
    <source>
        <dbReference type="EMBL" id="CAI6341568.1"/>
    </source>
</evidence>
<gene>
    <name evidence="2" type="ORF">PDIGIT_LOCUS14767</name>
</gene>
<dbReference type="Proteomes" id="UP001152607">
    <property type="component" value="Unassembled WGS sequence"/>
</dbReference>
<reference evidence="2" key="1">
    <citation type="submission" date="2023-01" db="EMBL/GenBank/DDBJ databases">
        <authorList>
            <person name="Van Ghelder C."/>
            <person name="Rancurel C."/>
        </authorList>
    </citation>
    <scope>NUCLEOTIDE SEQUENCE</scope>
    <source>
        <strain evidence="2">CNCM I-4278</strain>
    </source>
</reference>
<sequence>MGLSEKTAGRAALLKKPSGDYAVDEHEDNDSFSENAMSGVGGGLGRYSEACLLLTCSGCLDNRFPENAMSSLVGPLRQRQ</sequence>
<proteinExistence type="predicted"/>
<keyword evidence="3" id="KW-1185">Reference proteome</keyword>
<comment type="caution">
    <text evidence="2">The sequence shown here is derived from an EMBL/GenBank/DDBJ whole genome shotgun (WGS) entry which is preliminary data.</text>
</comment>
<evidence type="ECO:0000256" key="1">
    <source>
        <dbReference type="SAM" id="MobiDB-lite"/>
    </source>
</evidence>
<organism evidence="2 3">
    <name type="scientific">Periconia digitata</name>
    <dbReference type="NCBI Taxonomy" id="1303443"/>
    <lineage>
        <taxon>Eukaryota</taxon>
        <taxon>Fungi</taxon>
        <taxon>Dikarya</taxon>
        <taxon>Ascomycota</taxon>
        <taxon>Pezizomycotina</taxon>
        <taxon>Dothideomycetes</taxon>
        <taxon>Pleosporomycetidae</taxon>
        <taxon>Pleosporales</taxon>
        <taxon>Massarineae</taxon>
        <taxon>Periconiaceae</taxon>
        <taxon>Periconia</taxon>
    </lineage>
</organism>
<dbReference type="AlphaFoldDB" id="A0A9W4XS49"/>